<keyword evidence="1" id="KW-0812">Transmembrane</keyword>
<evidence type="ECO:0000256" key="1">
    <source>
        <dbReference type="SAM" id="Phobius"/>
    </source>
</evidence>
<feature type="transmembrane region" description="Helical" evidence="1">
    <location>
        <begin position="146"/>
        <end position="168"/>
    </location>
</feature>
<dbReference type="EMBL" id="KZ452026">
    <property type="protein sequence ID" value="PKA50415.1"/>
    <property type="molecule type" value="Genomic_DNA"/>
</dbReference>
<gene>
    <name evidence="2" type="ORF">AXF42_Ash013504</name>
</gene>
<dbReference type="Proteomes" id="UP000236161">
    <property type="component" value="Unassembled WGS sequence"/>
</dbReference>
<keyword evidence="1" id="KW-1133">Transmembrane helix</keyword>
<dbReference type="AlphaFoldDB" id="A0A2I0A4E3"/>
<dbReference type="OrthoDB" id="1931195at2759"/>
<organism evidence="2 3">
    <name type="scientific">Apostasia shenzhenica</name>
    <dbReference type="NCBI Taxonomy" id="1088818"/>
    <lineage>
        <taxon>Eukaryota</taxon>
        <taxon>Viridiplantae</taxon>
        <taxon>Streptophyta</taxon>
        <taxon>Embryophyta</taxon>
        <taxon>Tracheophyta</taxon>
        <taxon>Spermatophyta</taxon>
        <taxon>Magnoliopsida</taxon>
        <taxon>Liliopsida</taxon>
        <taxon>Asparagales</taxon>
        <taxon>Orchidaceae</taxon>
        <taxon>Apostasioideae</taxon>
        <taxon>Apostasia</taxon>
    </lineage>
</organism>
<dbReference type="PANTHER" id="PTHR35474:SF1">
    <property type="entry name" value="ATP PHOSPHORIBOSYLTRANSFERASE REGULATORY SUBUNIT"/>
    <property type="match status" value="1"/>
</dbReference>
<sequence>MAGSYLTPSLLSPPSHPLKHVRDNHLLFQTFSVAIAGFESPLRASKRYPNYFQEAVVVMPDSRSWVRDLGVANDDGDGDDDDSEEDEEDRSLDLLARFLENMFRKISRRVRKAVRSVLPTTISTKLVRFTVNGVLILAFLWTLKAFLEVICTVGSMVFTSILLVRVVWYGVSYTKDYQFDHMKRVDNNSDHSWKGAQPVG</sequence>
<dbReference type="PANTHER" id="PTHR35474">
    <property type="entry name" value="ATP PHOSPHORIBOSYLTRANSFERASE REGULATORY SUBUNIT"/>
    <property type="match status" value="1"/>
</dbReference>
<reference evidence="2 3" key="1">
    <citation type="journal article" date="2017" name="Nature">
        <title>The Apostasia genome and the evolution of orchids.</title>
        <authorList>
            <person name="Zhang G.Q."/>
            <person name="Liu K.W."/>
            <person name="Li Z."/>
            <person name="Lohaus R."/>
            <person name="Hsiao Y.Y."/>
            <person name="Niu S.C."/>
            <person name="Wang J.Y."/>
            <person name="Lin Y.C."/>
            <person name="Xu Q."/>
            <person name="Chen L.J."/>
            <person name="Yoshida K."/>
            <person name="Fujiwara S."/>
            <person name="Wang Z.W."/>
            <person name="Zhang Y.Q."/>
            <person name="Mitsuda N."/>
            <person name="Wang M."/>
            <person name="Liu G.H."/>
            <person name="Pecoraro L."/>
            <person name="Huang H.X."/>
            <person name="Xiao X.J."/>
            <person name="Lin M."/>
            <person name="Wu X.Y."/>
            <person name="Wu W.L."/>
            <person name="Chen Y.Y."/>
            <person name="Chang S.B."/>
            <person name="Sakamoto S."/>
            <person name="Ohme-Takagi M."/>
            <person name="Yagi M."/>
            <person name="Zeng S.J."/>
            <person name="Shen C.Y."/>
            <person name="Yeh C.M."/>
            <person name="Luo Y.B."/>
            <person name="Tsai W.C."/>
            <person name="Van de Peer Y."/>
            <person name="Liu Z.J."/>
        </authorList>
    </citation>
    <scope>NUCLEOTIDE SEQUENCE [LARGE SCALE GENOMIC DNA]</scope>
    <source>
        <strain evidence="3">cv. Shenzhen</strain>
        <tissue evidence="2">Stem</tissue>
    </source>
</reference>
<evidence type="ECO:0000313" key="2">
    <source>
        <dbReference type="EMBL" id="PKA50415.1"/>
    </source>
</evidence>
<dbReference type="STRING" id="1088818.A0A2I0A4E3"/>
<keyword evidence="3" id="KW-1185">Reference proteome</keyword>
<accession>A0A2I0A4E3</accession>
<protein>
    <submittedName>
        <fullName evidence="2">Uncharacterized protein</fullName>
    </submittedName>
</protein>
<dbReference type="GO" id="GO:0010100">
    <property type="term" value="P:negative regulation of photomorphogenesis"/>
    <property type="evidence" value="ECO:0007669"/>
    <property type="project" value="InterPro"/>
</dbReference>
<name>A0A2I0A4E3_9ASPA</name>
<dbReference type="GO" id="GO:0009787">
    <property type="term" value="P:regulation of abscisic acid-activated signaling pathway"/>
    <property type="evidence" value="ECO:0007669"/>
    <property type="project" value="InterPro"/>
</dbReference>
<keyword evidence="1" id="KW-0472">Membrane</keyword>
<evidence type="ECO:0000313" key="3">
    <source>
        <dbReference type="Proteomes" id="UP000236161"/>
    </source>
</evidence>
<proteinExistence type="predicted"/>
<dbReference type="InterPro" id="IPR039324">
    <property type="entry name" value="SHW1"/>
</dbReference>